<feature type="compositionally biased region" description="Gly residues" evidence="1">
    <location>
        <begin position="434"/>
        <end position="445"/>
    </location>
</feature>
<evidence type="ECO:0000313" key="5">
    <source>
        <dbReference type="Proteomes" id="UP001152797"/>
    </source>
</evidence>
<dbReference type="EMBL" id="CAMXCT010002224">
    <property type="protein sequence ID" value="CAI3996629.1"/>
    <property type="molecule type" value="Genomic_DNA"/>
</dbReference>
<dbReference type="Pfam" id="PF00856">
    <property type="entry name" value="SET"/>
    <property type="match status" value="1"/>
</dbReference>
<reference evidence="3" key="1">
    <citation type="submission" date="2022-10" db="EMBL/GenBank/DDBJ databases">
        <authorList>
            <person name="Chen Y."/>
            <person name="Dougan E. K."/>
            <person name="Chan C."/>
            <person name="Rhodes N."/>
            <person name="Thang M."/>
        </authorList>
    </citation>
    <scope>NUCLEOTIDE SEQUENCE</scope>
</reference>
<feature type="region of interest" description="Disordered" evidence="1">
    <location>
        <begin position="1"/>
        <end position="24"/>
    </location>
</feature>
<comment type="caution">
    <text evidence="3">The sequence shown here is derived from an EMBL/GenBank/DDBJ whole genome shotgun (WGS) entry which is preliminary data.</text>
</comment>
<dbReference type="InterPro" id="IPR001214">
    <property type="entry name" value="SET_dom"/>
</dbReference>
<evidence type="ECO:0000256" key="1">
    <source>
        <dbReference type="SAM" id="MobiDB-lite"/>
    </source>
</evidence>
<evidence type="ECO:0000313" key="3">
    <source>
        <dbReference type="EMBL" id="CAI3996629.1"/>
    </source>
</evidence>
<dbReference type="OrthoDB" id="433738at2759"/>
<dbReference type="EMBL" id="CAMXCT020002224">
    <property type="protein sequence ID" value="CAL1150004.1"/>
    <property type="molecule type" value="Genomic_DNA"/>
</dbReference>
<dbReference type="PROSITE" id="PS50280">
    <property type="entry name" value="SET"/>
    <property type="match status" value="1"/>
</dbReference>
<organism evidence="3">
    <name type="scientific">Cladocopium goreaui</name>
    <dbReference type="NCBI Taxonomy" id="2562237"/>
    <lineage>
        <taxon>Eukaryota</taxon>
        <taxon>Sar</taxon>
        <taxon>Alveolata</taxon>
        <taxon>Dinophyceae</taxon>
        <taxon>Suessiales</taxon>
        <taxon>Symbiodiniaceae</taxon>
        <taxon>Cladocopium</taxon>
    </lineage>
</organism>
<dbReference type="InterPro" id="IPR046341">
    <property type="entry name" value="SET_dom_sf"/>
</dbReference>
<gene>
    <name evidence="3" type="ORF">C1SCF055_LOCUS23092</name>
</gene>
<dbReference type="EMBL" id="CAMXCT030002224">
    <property type="protein sequence ID" value="CAL4783941.1"/>
    <property type="molecule type" value="Genomic_DNA"/>
</dbReference>
<feature type="region of interest" description="Disordered" evidence="1">
    <location>
        <begin position="422"/>
        <end position="445"/>
    </location>
</feature>
<dbReference type="SMART" id="SM00317">
    <property type="entry name" value="SET"/>
    <property type="match status" value="1"/>
</dbReference>
<protein>
    <recommendedName>
        <fullName evidence="2">SET domain-containing protein</fullName>
    </recommendedName>
</protein>
<dbReference type="Proteomes" id="UP001152797">
    <property type="component" value="Unassembled WGS sequence"/>
</dbReference>
<dbReference type="SUPFAM" id="SSF82199">
    <property type="entry name" value="SET domain"/>
    <property type="match status" value="1"/>
</dbReference>
<dbReference type="AlphaFoldDB" id="A0A9P1CQT6"/>
<keyword evidence="5" id="KW-1185">Reference proteome</keyword>
<reference evidence="4" key="2">
    <citation type="submission" date="2024-04" db="EMBL/GenBank/DDBJ databases">
        <authorList>
            <person name="Chen Y."/>
            <person name="Shah S."/>
            <person name="Dougan E. K."/>
            <person name="Thang M."/>
            <person name="Chan C."/>
        </authorList>
    </citation>
    <scope>NUCLEOTIDE SEQUENCE [LARGE SCALE GENOMIC DNA]</scope>
</reference>
<name>A0A9P1CQT6_9DINO</name>
<evidence type="ECO:0000313" key="4">
    <source>
        <dbReference type="EMBL" id="CAL1150004.1"/>
    </source>
</evidence>
<dbReference type="Gene3D" id="2.170.270.10">
    <property type="entry name" value="SET domain"/>
    <property type="match status" value="1"/>
</dbReference>
<proteinExistence type="predicted"/>
<sequence>MRTAESFTGRLNPGQPENGDASEKRLVTSGAVGICKVLRLEPGNEAARRELEKLEEVLPPVAPDVLAKTGGAVGRQEDLPTATVPKDPAAAVRMAQKEAEKFRREILAVADQKVMAADWAKHQLKDPEILQDLLTLRGPLFEAMDAQQREDEKDFLCAYDFVQEVRQRHQDEIAPWGTTIGLGASHFHLGISTTRYDLFSSPVFGGPFPEEGVCVQDTQGQVLYYDRQSLQDLMSCRWASHLLLEDHRLLKERHLWAFPPPVSPSRPFGSVPSSEDVGCADLLRSGDFLFQHVYVASVGLVEGVDVGLGLFVCAFLAAGSVLGEYTGVLSRRRTEEDGVYGYGLPVVEPDLVINAKEFGNLLRLVNHSDDAFNAELMTVQHEGLLHVVCRVLRDVMPGEQVLIHYGHRYWLPESRRHVRLPTQAAEGRTEGRTGPRGQGYQGYQG</sequence>
<feature type="domain" description="SET" evidence="2">
    <location>
        <begin position="291"/>
        <end position="406"/>
    </location>
</feature>
<accession>A0A9P1CQT6</accession>
<evidence type="ECO:0000259" key="2">
    <source>
        <dbReference type="PROSITE" id="PS50280"/>
    </source>
</evidence>